<protein>
    <submittedName>
        <fullName evidence="3">Uncharacterized protein</fullName>
    </submittedName>
</protein>
<evidence type="ECO:0000313" key="3">
    <source>
        <dbReference type="EMBL" id="KHJ31393.1"/>
    </source>
</evidence>
<gene>
    <name evidence="3" type="ORF">EV44_g2967</name>
</gene>
<comment type="caution">
    <text evidence="3">The sequence shown here is derived from an EMBL/GenBank/DDBJ whole genome shotgun (WGS) entry which is preliminary data.</text>
</comment>
<keyword evidence="4" id="KW-1185">Reference proteome</keyword>
<dbReference type="Proteomes" id="UP000030854">
    <property type="component" value="Unassembled WGS sequence"/>
</dbReference>
<feature type="coiled-coil region" evidence="1">
    <location>
        <begin position="175"/>
        <end position="209"/>
    </location>
</feature>
<feature type="compositionally biased region" description="Polar residues" evidence="2">
    <location>
        <begin position="1"/>
        <end position="22"/>
    </location>
</feature>
<sequence>MSNEIFKMNNQAPDEMTESITKTKVGFRREITGRSNRQNNLQPQYELDLPYSKSVEATDSLFVSPNSSLNPIPEVGQDSPLNYSDSDLSYAKNTISPMKSYSEKSQSRESSNMPFEDLIQYSQKKKNDLRNPRNLSGELLDQGQVKIFDKRNEIVLSPKINSHEATSPDSVLDTHKEKRALKESLLQEIKQVQADIALADSENERLNLTKANPRITLPIKKEVLSMLARVFCPEKESEDKTSRKTIFQNLQYFLPFSSRRIRLSRLDLKTNLDEKVNMPSYFPQSVENPLSYLQTFTPLIWSSKITSINLPPTALETLESNIEMALNNKNLLQQQIITASHSQGLFFARLILYINPITRSIYQLSSLNIPLCAEHELGSFIRSTETKYNYMGPEIEKAQSTFKKISEVAEFKSPINREVGVICYAIGRWLQVSLRRARFWWLISKLFSTPEARKKFLPLYSCMKSNTQLQKSKSKKRKRKIKRVAHEIKDFDDESEVESSDFSVESHQNAGDISFSDEVSRKSGNFTRKDLLPHLGRSFLCISKSGCSTCDSVTATHQEDDSHIEILFEWRLSFDWMGEIKSHITAIPKVPKFWHKSQKTHFDYEFEQIPLIFEGLLHEKGPLIAVASLISLTMAEEEE</sequence>
<keyword evidence="1" id="KW-0175">Coiled coil</keyword>
<organism evidence="3 4">
    <name type="scientific">Uncinula necator</name>
    <name type="common">Grape powdery mildew</name>
    <dbReference type="NCBI Taxonomy" id="52586"/>
    <lineage>
        <taxon>Eukaryota</taxon>
        <taxon>Fungi</taxon>
        <taxon>Dikarya</taxon>
        <taxon>Ascomycota</taxon>
        <taxon>Pezizomycotina</taxon>
        <taxon>Leotiomycetes</taxon>
        <taxon>Erysiphales</taxon>
        <taxon>Erysiphaceae</taxon>
        <taxon>Erysiphe</taxon>
    </lineage>
</organism>
<dbReference type="STRING" id="52586.A0A0B1NZJ7"/>
<dbReference type="EMBL" id="JNVN01002936">
    <property type="protein sequence ID" value="KHJ31393.1"/>
    <property type="molecule type" value="Genomic_DNA"/>
</dbReference>
<accession>A0A0B1NZJ7</accession>
<name>A0A0B1NZJ7_UNCNE</name>
<dbReference type="HOGENOM" id="CLU_428411_0_0_1"/>
<evidence type="ECO:0000313" key="4">
    <source>
        <dbReference type="Proteomes" id="UP000030854"/>
    </source>
</evidence>
<proteinExistence type="predicted"/>
<feature type="compositionally biased region" description="Polar residues" evidence="2">
    <location>
        <begin position="79"/>
        <end position="88"/>
    </location>
</feature>
<dbReference type="AlphaFoldDB" id="A0A0B1NZJ7"/>
<feature type="region of interest" description="Disordered" evidence="2">
    <location>
        <begin position="62"/>
        <end position="88"/>
    </location>
</feature>
<evidence type="ECO:0000256" key="1">
    <source>
        <dbReference type="SAM" id="Coils"/>
    </source>
</evidence>
<feature type="region of interest" description="Disordered" evidence="2">
    <location>
        <begin position="1"/>
        <end position="23"/>
    </location>
</feature>
<evidence type="ECO:0000256" key="2">
    <source>
        <dbReference type="SAM" id="MobiDB-lite"/>
    </source>
</evidence>
<reference evidence="3 4" key="1">
    <citation type="journal article" date="2014" name="BMC Genomics">
        <title>Adaptive genomic structural variation in the grape powdery mildew pathogen, Erysiphe necator.</title>
        <authorList>
            <person name="Jones L."/>
            <person name="Riaz S."/>
            <person name="Morales-Cruz A."/>
            <person name="Amrine K.C."/>
            <person name="McGuire B."/>
            <person name="Gubler W.D."/>
            <person name="Walker M.A."/>
            <person name="Cantu D."/>
        </authorList>
    </citation>
    <scope>NUCLEOTIDE SEQUENCE [LARGE SCALE GENOMIC DNA]</scope>
    <source>
        <strain evidence="4">c</strain>
    </source>
</reference>